<feature type="compositionally biased region" description="Basic and acidic residues" evidence="6">
    <location>
        <begin position="217"/>
        <end position="232"/>
    </location>
</feature>
<protein>
    <recommendedName>
        <fullName evidence="2">peptidylprolyl isomerase</fullName>
        <ecNumber evidence="2">5.2.1.8</ecNumber>
    </recommendedName>
</protein>
<evidence type="ECO:0000256" key="5">
    <source>
        <dbReference type="PROSITE-ProRule" id="PRU00278"/>
    </source>
</evidence>
<comment type="caution">
    <text evidence="9">The sequence shown here is derived from an EMBL/GenBank/DDBJ whole genome shotgun (WGS) entry which is preliminary data.</text>
</comment>
<dbReference type="GO" id="GO:0003755">
    <property type="term" value="F:peptidyl-prolyl cis-trans isomerase activity"/>
    <property type="evidence" value="ECO:0007669"/>
    <property type="project" value="UniProtKB-EC"/>
</dbReference>
<evidence type="ECO:0000256" key="4">
    <source>
        <dbReference type="ARBA" id="ARBA00023235"/>
    </source>
</evidence>
<dbReference type="InterPro" id="IPR000297">
    <property type="entry name" value="PPIase_PpiC"/>
</dbReference>
<keyword evidence="7" id="KW-0732">Signal</keyword>
<dbReference type="EMBL" id="JAQNDN010000013">
    <property type="protein sequence ID" value="MDC0670713.1"/>
    <property type="molecule type" value="Genomic_DNA"/>
</dbReference>
<name>A0ABT5BAF7_9BACT</name>
<feature type="region of interest" description="Disordered" evidence="6">
    <location>
        <begin position="215"/>
        <end position="234"/>
    </location>
</feature>
<proteinExistence type="predicted"/>
<feature type="domain" description="PpiC" evidence="8">
    <location>
        <begin position="168"/>
        <end position="275"/>
    </location>
</feature>
<keyword evidence="10" id="KW-1185">Reference proteome</keyword>
<feature type="domain" description="PpiC" evidence="8">
    <location>
        <begin position="58"/>
        <end position="167"/>
    </location>
</feature>
<evidence type="ECO:0000313" key="9">
    <source>
        <dbReference type="EMBL" id="MDC0670713.1"/>
    </source>
</evidence>
<keyword evidence="4 5" id="KW-0413">Isomerase</keyword>
<feature type="compositionally biased region" description="Low complexity" evidence="6">
    <location>
        <begin position="41"/>
        <end position="52"/>
    </location>
</feature>
<accession>A0ABT5BAF7</accession>
<feature type="signal peptide" evidence="7">
    <location>
        <begin position="1"/>
        <end position="23"/>
    </location>
</feature>
<evidence type="ECO:0000256" key="1">
    <source>
        <dbReference type="ARBA" id="ARBA00000971"/>
    </source>
</evidence>
<organism evidence="9 10">
    <name type="scientific">Nannocystis radixulma</name>
    <dbReference type="NCBI Taxonomy" id="2995305"/>
    <lineage>
        <taxon>Bacteria</taxon>
        <taxon>Pseudomonadati</taxon>
        <taxon>Myxococcota</taxon>
        <taxon>Polyangia</taxon>
        <taxon>Nannocystales</taxon>
        <taxon>Nannocystaceae</taxon>
        <taxon>Nannocystis</taxon>
    </lineage>
</organism>
<sequence>MTRAALSCLVLLLAACDGGAAKSGDPPAEPAKKVEAPPPAKAEVPEAPQAPKYPQGEADEACAKIVVVAWQGAEGAEPTVTRDKAAAQARAAELQKKLSSGTAFAELAGESDEPKTKAKGGAMGTYAQDKWPEKYAALKDVVFALGIGETSAPVEHPHGFVVAQRCKVEKVHTRHILVRYAGAKNAEAKIKRSKDEAQKLATELHAEASKAGAEFEALAKKRSEDSSAERGGDLGSVGRGMFAPAFETAAFALKPGELSAVVETDFGFHVIQRVD</sequence>
<reference evidence="9 10" key="1">
    <citation type="submission" date="2022-11" db="EMBL/GenBank/DDBJ databases">
        <title>Minimal conservation of predation-associated metabolite biosynthetic gene clusters underscores biosynthetic potential of Myxococcota including descriptions for ten novel species: Archangium lansinium sp. nov., Myxococcus landrumus sp. nov., Nannocystis bai.</title>
        <authorList>
            <person name="Ahearne A."/>
            <person name="Stevens C."/>
            <person name="Dowd S."/>
        </authorList>
    </citation>
    <scope>NUCLEOTIDE SEQUENCE [LARGE SCALE GENOMIC DNA]</scope>
    <source>
        <strain evidence="9 10">NCELM</strain>
    </source>
</reference>
<gene>
    <name evidence="9" type="ORF">POL58_23355</name>
</gene>
<dbReference type="PANTHER" id="PTHR10657:SF4">
    <property type="entry name" value="PEPTIDYL-PROLYL CIS-TRANS ISOMERASE-RELATED"/>
    <property type="match status" value="1"/>
</dbReference>
<dbReference type="InterPro" id="IPR051370">
    <property type="entry name" value="PPIase_Pin1"/>
</dbReference>
<dbReference type="Proteomes" id="UP001217838">
    <property type="component" value="Unassembled WGS sequence"/>
</dbReference>
<dbReference type="PROSITE" id="PS01096">
    <property type="entry name" value="PPIC_PPIASE_1"/>
    <property type="match status" value="1"/>
</dbReference>
<dbReference type="RefSeq" id="WP_272000590.1">
    <property type="nucleotide sequence ID" value="NZ_JAQNDN010000013.1"/>
</dbReference>
<dbReference type="PROSITE" id="PS51257">
    <property type="entry name" value="PROKAR_LIPOPROTEIN"/>
    <property type="match status" value="1"/>
</dbReference>
<comment type="catalytic activity">
    <reaction evidence="1">
        <text>[protein]-peptidylproline (omega=180) = [protein]-peptidylproline (omega=0)</text>
        <dbReference type="Rhea" id="RHEA:16237"/>
        <dbReference type="Rhea" id="RHEA-COMP:10747"/>
        <dbReference type="Rhea" id="RHEA-COMP:10748"/>
        <dbReference type="ChEBI" id="CHEBI:83833"/>
        <dbReference type="ChEBI" id="CHEBI:83834"/>
        <dbReference type="EC" id="5.2.1.8"/>
    </reaction>
</comment>
<evidence type="ECO:0000256" key="6">
    <source>
        <dbReference type="SAM" id="MobiDB-lite"/>
    </source>
</evidence>
<dbReference type="Pfam" id="PF00639">
    <property type="entry name" value="Rotamase"/>
    <property type="match status" value="1"/>
</dbReference>
<evidence type="ECO:0000313" key="10">
    <source>
        <dbReference type="Proteomes" id="UP001217838"/>
    </source>
</evidence>
<dbReference type="Pfam" id="PF13616">
    <property type="entry name" value="Rotamase_3"/>
    <property type="match status" value="1"/>
</dbReference>
<evidence type="ECO:0000256" key="7">
    <source>
        <dbReference type="SAM" id="SignalP"/>
    </source>
</evidence>
<dbReference type="PANTHER" id="PTHR10657">
    <property type="entry name" value="PEPTIDYL-PROLYL CIS-TRANS ISOMERASE"/>
    <property type="match status" value="1"/>
</dbReference>
<dbReference type="PROSITE" id="PS50198">
    <property type="entry name" value="PPIC_PPIASE_2"/>
    <property type="match status" value="2"/>
</dbReference>
<feature type="chain" id="PRO_5045407247" description="peptidylprolyl isomerase" evidence="7">
    <location>
        <begin position="24"/>
        <end position="275"/>
    </location>
</feature>
<dbReference type="SUPFAM" id="SSF54534">
    <property type="entry name" value="FKBP-like"/>
    <property type="match status" value="2"/>
</dbReference>
<dbReference type="EC" id="5.2.1.8" evidence="2"/>
<evidence type="ECO:0000256" key="3">
    <source>
        <dbReference type="ARBA" id="ARBA00023110"/>
    </source>
</evidence>
<evidence type="ECO:0000256" key="2">
    <source>
        <dbReference type="ARBA" id="ARBA00013194"/>
    </source>
</evidence>
<dbReference type="InterPro" id="IPR046357">
    <property type="entry name" value="PPIase_dom_sf"/>
</dbReference>
<evidence type="ECO:0000259" key="8">
    <source>
        <dbReference type="PROSITE" id="PS50198"/>
    </source>
</evidence>
<feature type="region of interest" description="Disordered" evidence="6">
    <location>
        <begin position="20"/>
        <end position="56"/>
    </location>
</feature>
<dbReference type="InterPro" id="IPR023058">
    <property type="entry name" value="PPIase_PpiC_CS"/>
</dbReference>
<keyword evidence="3 5" id="KW-0697">Rotamase</keyword>
<dbReference type="Gene3D" id="3.10.50.40">
    <property type="match status" value="2"/>
</dbReference>